<comment type="caution">
    <text evidence="1">The sequence shown here is derived from an EMBL/GenBank/DDBJ whole genome shotgun (WGS) entry which is preliminary data.</text>
</comment>
<sequence>MWRLGVKLDCKKKQENKKDEDTNGAVKDGPLTAELYGIASVIKIKAPAGHRFDWALLKTHFFRTGRKKRFEFQKK</sequence>
<gene>
    <name evidence="1" type="ORF">JTE90_008463</name>
</gene>
<evidence type="ECO:0000313" key="2">
    <source>
        <dbReference type="Proteomes" id="UP000827092"/>
    </source>
</evidence>
<protein>
    <submittedName>
        <fullName evidence="1">Uncharacterized protein</fullName>
    </submittedName>
</protein>
<name>A0AAV6UYT9_9ARAC</name>
<reference evidence="1 2" key="1">
    <citation type="journal article" date="2022" name="Nat. Ecol. Evol.">
        <title>A masculinizing supergene underlies an exaggerated male reproductive morph in a spider.</title>
        <authorList>
            <person name="Hendrickx F."/>
            <person name="De Corte Z."/>
            <person name="Sonet G."/>
            <person name="Van Belleghem S.M."/>
            <person name="Kostlbacher S."/>
            <person name="Vangestel C."/>
        </authorList>
    </citation>
    <scope>NUCLEOTIDE SEQUENCE [LARGE SCALE GENOMIC DNA]</scope>
    <source>
        <strain evidence="1">W744_W776</strain>
    </source>
</reference>
<organism evidence="1 2">
    <name type="scientific">Oedothorax gibbosus</name>
    <dbReference type="NCBI Taxonomy" id="931172"/>
    <lineage>
        <taxon>Eukaryota</taxon>
        <taxon>Metazoa</taxon>
        <taxon>Ecdysozoa</taxon>
        <taxon>Arthropoda</taxon>
        <taxon>Chelicerata</taxon>
        <taxon>Arachnida</taxon>
        <taxon>Araneae</taxon>
        <taxon>Araneomorphae</taxon>
        <taxon>Entelegynae</taxon>
        <taxon>Araneoidea</taxon>
        <taxon>Linyphiidae</taxon>
        <taxon>Erigoninae</taxon>
        <taxon>Oedothorax</taxon>
    </lineage>
</organism>
<accession>A0AAV6UYT9</accession>
<evidence type="ECO:0000313" key="1">
    <source>
        <dbReference type="EMBL" id="KAG8189501.1"/>
    </source>
</evidence>
<proteinExistence type="predicted"/>
<dbReference type="EMBL" id="JAFNEN010000213">
    <property type="protein sequence ID" value="KAG8189501.1"/>
    <property type="molecule type" value="Genomic_DNA"/>
</dbReference>
<dbReference type="AlphaFoldDB" id="A0AAV6UYT9"/>
<keyword evidence="2" id="KW-1185">Reference proteome</keyword>
<dbReference type="Proteomes" id="UP000827092">
    <property type="component" value="Unassembled WGS sequence"/>
</dbReference>